<dbReference type="Proteomes" id="UP000053961">
    <property type="component" value="Unassembled WGS sequence"/>
</dbReference>
<comment type="caution">
    <text evidence="3">The sequence shown here is derived from an EMBL/GenBank/DDBJ whole genome shotgun (WGS) entry which is preliminary data.</text>
</comment>
<organism evidence="3 4">
    <name type="scientific">Methanothrix harundinacea</name>
    <dbReference type="NCBI Taxonomy" id="301375"/>
    <lineage>
        <taxon>Archaea</taxon>
        <taxon>Methanobacteriati</taxon>
        <taxon>Methanobacteriota</taxon>
        <taxon>Stenosarchaea group</taxon>
        <taxon>Methanomicrobia</taxon>
        <taxon>Methanotrichales</taxon>
        <taxon>Methanotrichaceae</taxon>
        <taxon>Methanothrix</taxon>
    </lineage>
</organism>
<protein>
    <recommendedName>
        <fullName evidence="1">PIN domain-containing protein</fullName>
    </recommendedName>
</protein>
<dbReference type="EMBL" id="LGFT01000035">
    <property type="protein sequence ID" value="KUK44083.1"/>
    <property type="molecule type" value="Genomic_DNA"/>
</dbReference>
<dbReference type="PANTHER" id="PTHR38826:SF5">
    <property type="entry name" value="RIBONUCLEASE VAPC13"/>
    <property type="match status" value="1"/>
</dbReference>
<dbReference type="PANTHER" id="PTHR38826">
    <property type="entry name" value="RIBONUCLEASE VAPC13"/>
    <property type="match status" value="1"/>
</dbReference>
<dbReference type="EMBL" id="LGHB01000035">
    <property type="protein sequence ID" value="KUK95355.1"/>
    <property type="molecule type" value="Genomic_DNA"/>
</dbReference>
<accession>A0A101II84</accession>
<evidence type="ECO:0000313" key="2">
    <source>
        <dbReference type="EMBL" id="KUK44083.1"/>
    </source>
</evidence>
<evidence type="ECO:0000313" key="5">
    <source>
        <dbReference type="Proteomes" id="UP000057043"/>
    </source>
</evidence>
<evidence type="ECO:0000313" key="3">
    <source>
        <dbReference type="EMBL" id="KUK95355.1"/>
    </source>
</evidence>
<dbReference type="InterPro" id="IPR029060">
    <property type="entry name" value="PIN-like_dom_sf"/>
</dbReference>
<evidence type="ECO:0000313" key="4">
    <source>
        <dbReference type="Proteomes" id="UP000053961"/>
    </source>
</evidence>
<gene>
    <name evidence="2" type="ORF">XD72_1536</name>
    <name evidence="3" type="ORF">XE07_1814</name>
</gene>
<dbReference type="Pfam" id="PF01850">
    <property type="entry name" value="PIN"/>
    <property type="match status" value="1"/>
</dbReference>
<name>A0A101II84_9EURY</name>
<sequence length="165" mass="18979">MPNDIEPGTIIFIDANIFLYKIFDHWRYAESCGNLLKDVNRGRYYAVSSVFVCNEVFHRVMIAEVVEKFKIDPKRAVRYLKENPSAIRDLEAAWSAIESIEQIENLKIAGVGVEVMRQSLEHSRNYGLLSNDAVHLATMQKEGASTLASNDQDFERVDWIKLWKP</sequence>
<dbReference type="PATRIC" id="fig|301375.6.peg.1246"/>
<reference evidence="3" key="1">
    <citation type="journal article" date="2015" name="MBio">
        <title>Genome-resolved metagenomic analysis reveals roles for candidate phyla and other microbial community members in biogeochemical transformations in oil reservoirs.</title>
        <authorList>
            <person name="Hu P."/>
            <person name="Tom L."/>
            <person name="Singh A."/>
            <person name="Thomas B.C."/>
            <person name="Baker B.J."/>
            <person name="Piceno Y.M."/>
            <person name="Andersen G.L."/>
            <person name="Banfield J.F."/>
        </authorList>
    </citation>
    <scope>NUCLEOTIDE SEQUENCE [LARGE SCALE GENOMIC DNA]</scope>
    <source>
        <strain evidence="3">56_747</strain>
    </source>
</reference>
<evidence type="ECO:0000259" key="1">
    <source>
        <dbReference type="SMART" id="SM00670"/>
    </source>
</evidence>
<dbReference type="InterPro" id="IPR002716">
    <property type="entry name" value="PIN_dom"/>
</dbReference>
<dbReference type="InterPro" id="IPR052106">
    <property type="entry name" value="PINc/VapC_TA"/>
</dbReference>
<dbReference type="Gene3D" id="3.40.50.1010">
    <property type="entry name" value="5'-nuclease"/>
    <property type="match status" value="1"/>
</dbReference>
<dbReference type="AlphaFoldDB" id="A0A101II84"/>
<reference evidence="4 5" key="2">
    <citation type="journal article" date="2015" name="MBio">
        <title>Genome-Resolved Metagenomic Analysis Reveals Roles for Candidate Phyla and Other Microbial Community Members in Biogeochemical Transformations in Oil Reservoirs.</title>
        <authorList>
            <person name="Hu P."/>
            <person name="Tom L."/>
            <person name="Singh A."/>
            <person name="Thomas B.C."/>
            <person name="Baker B.J."/>
            <person name="Piceno Y.M."/>
            <person name="Andersen G.L."/>
            <person name="Banfield J.F."/>
        </authorList>
    </citation>
    <scope>NUCLEOTIDE SEQUENCE [LARGE SCALE GENOMIC DNA]</scope>
    <source>
        <strain evidence="2">57_489</strain>
    </source>
</reference>
<proteinExistence type="predicted"/>
<dbReference type="SMART" id="SM00670">
    <property type="entry name" value="PINc"/>
    <property type="match status" value="1"/>
</dbReference>
<feature type="domain" description="PIN" evidence="1">
    <location>
        <begin position="9"/>
        <end position="156"/>
    </location>
</feature>
<dbReference type="Proteomes" id="UP000057043">
    <property type="component" value="Unassembled WGS sequence"/>
</dbReference>
<dbReference type="SUPFAM" id="SSF88723">
    <property type="entry name" value="PIN domain-like"/>
    <property type="match status" value="1"/>
</dbReference>